<sequence>MSKEPVRAYYKRLDQLNEWKQDYEGRGTSIVIEGFEGKRKKYTPIDTALRHLTEAYPSPYFIYMSPETANQFASFDSFEEWIVKLRLLLPMEPSTMHKRLAQYRNRWEVASPSTST</sequence>
<dbReference type="Proteomes" id="UP000256304">
    <property type="component" value="Unassembled WGS sequence"/>
</dbReference>
<organism evidence="1 2">
    <name type="scientific">Paenibacillus taihuensis</name>
    <dbReference type="NCBI Taxonomy" id="1156355"/>
    <lineage>
        <taxon>Bacteria</taxon>
        <taxon>Bacillati</taxon>
        <taxon>Bacillota</taxon>
        <taxon>Bacilli</taxon>
        <taxon>Bacillales</taxon>
        <taxon>Paenibacillaceae</taxon>
        <taxon>Paenibacillus</taxon>
    </lineage>
</organism>
<protein>
    <submittedName>
        <fullName evidence="1">Uncharacterized protein</fullName>
    </submittedName>
</protein>
<gene>
    <name evidence="1" type="ORF">A8990_11099</name>
</gene>
<reference evidence="1 2" key="1">
    <citation type="submission" date="2018-08" db="EMBL/GenBank/DDBJ databases">
        <title>Genomic Encyclopedia of Type Strains, Phase III (KMG-III): the genomes of soil and plant-associated and newly described type strains.</title>
        <authorList>
            <person name="Whitman W."/>
        </authorList>
    </citation>
    <scope>NUCLEOTIDE SEQUENCE [LARGE SCALE GENOMIC DNA]</scope>
    <source>
        <strain evidence="1 2">CGMCC 1.10966</strain>
    </source>
</reference>
<keyword evidence="2" id="KW-1185">Reference proteome</keyword>
<name>A0A3D9S1L3_9BACL</name>
<evidence type="ECO:0000313" key="2">
    <source>
        <dbReference type="Proteomes" id="UP000256304"/>
    </source>
</evidence>
<evidence type="ECO:0000313" key="1">
    <source>
        <dbReference type="EMBL" id="REE86490.1"/>
    </source>
</evidence>
<comment type="caution">
    <text evidence="1">The sequence shown here is derived from an EMBL/GenBank/DDBJ whole genome shotgun (WGS) entry which is preliminary data.</text>
</comment>
<accession>A0A3D9S1L3</accession>
<proteinExistence type="predicted"/>
<dbReference type="AlphaFoldDB" id="A0A3D9S1L3"/>
<dbReference type="EMBL" id="QTTN01000010">
    <property type="protein sequence ID" value="REE86490.1"/>
    <property type="molecule type" value="Genomic_DNA"/>
</dbReference>